<reference evidence="1" key="1">
    <citation type="submission" date="2020-06" db="EMBL/GenBank/DDBJ databases">
        <authorList>
            <person name="Li T."/>
            <person name="Hu X."/>
            <person name="Zhang T."/>
            <person name="Song X."/>
            <person name="Zhang H."/>
            <person name="Dai N."/>
            <person name="Sheng W."/>
            <person name="Hou X."/>
            <person name="Wei L."/>
        </authorList>
    </citation>
    <scope>NUCLEOTIDE SEQUENCE</scope>
    <source>
        <strain evidence="1">3651</strain>
        <tissue evidence="1">Leaf</tissue>
    </source>
</reference>
<reference evidence="1" key="2">
    <citation type="journal article" date="2024" name="Plant">
        <title>Genomic evolution and insights into agronomic trait innovations of Sesamum species.</title>
        <authorList>
            <person name="Miao H."/>
            <person name="Wang L."/>
            <person name="Qu L."/>
            <person name="Liu H."/>
            <person name="Sun Y."/>
            <person name="Le M."/>
            <person name="Wang Q."/>
            <person name="Wei S."/>
            <person name="Zheng Y."/>
            <person name="Lin W."/>
            <person name="Duan Y."/>
            <person name="Cao H."/>
            <person name="Xiong S."/>
            <person name="Wang X."/>
            <person name="Wei L."/>
            <person name="Li C."/>
            <person name="Ma Q."/>
            <person name="Ju M."/>
            <person name="Zhao R."/>
            <person name="Li G."/>
            <person name="Mu C."/>
            <person name="Tian Q."/>
            <person name="Mei H."/>
            <person name="Zhang T."/>
            <person name="Gao T."/>
            <person name="Zhang H."/>
        </authorList>
    </citation>
    <scope>NUCLEOTIDE SEQUENCE</scope>
    <source>
        <strain evidence="1">3651</strain>
    </source>
</reference>
<accession>A0AAE2CNS3</accession>
<evidence type="ECO:0000313" key="2">
    <source>
        <dbReference type="Proteomes" id="UP001293254"/>
    </source>
</evidence>
<gene>
    <name evidence="1" type="ORF">Salat_1196100</name>
</gene>
<keyword evidence="2" id="KW-1185">Reference proteome</keyword>
<protein>
    <submittedName>
        <fullName evidence="1">Uncharacterized protein</fullName>
    </submittedName>
</protein>
<comment type="caution">
    <text evidence="1">The sequence shown here is derived from an EMBL/GenBank/DDBJ whole genome shotgun (WGS) entry which is preliminary data.</text>
</comment>
<dbReference type="AlphaFoldDB" id="A0AAE2CNS3"/>
<dbReference type="Proteomes" id="UP001293254">
    <property type="component" value="Unassembled WGS sequence"/>
</dbReference>
<proteinExistence type="predicted"/>
<name>A0AAE2CNS3_9LAMI</name>
<organism evidence="1 2">
    <name type="scientific">Sesamum alatum</name>
    <dbReference type="NCBI Taxonomy" id="300844"/>
    <lineage>
        <taxon>Eukaryota</taxon>
        <taxon>Viridiplantae</taxon>
        <taxon>Streptophyta</taxon>
        <taxon>Embryophyta</taxon>
        <taxon>Tracheophyta</taxon>
        <taxon>Spermatophyta</taxon>
        <taxon>Magnoliopsida</taxon>
        <taxon>eudicotyledons</taxon>
        <taxon>Gunneridae</taxon>
        <taxon>Pentapetalae</taxon>
        <taxon>asterids</taxon>
        <taxon>lamiids</taxon>
        <taxon>Lamiales</taxon>
        <taxon>Pedaliaceae</taxon>
        <taxon>Sesamum</taxon>
    </lineage>
</organism>
<evidence type="ECO:0000313" key="1">
    <source>
        <dbReference type="EMBL" id="KAK4428961.1"/>
    </source>
</evidence>
<sequence length="112" mass="12260">MVLDGECDASRVSSISFLFRGTEITFRTNDFLRRLEDVVDDDWEKDREGSGAALNIMGTSVRCCAGGGFGCVGDWAVRSYFCMVDRDDDGVVACMVSGVGAVIWGWGRSVLW</sequence>
<dbReference type="EMBL" id="JACGWO010000004">
    <property type="protein sequence ID" value="KAK4428961.1"/>
    <property type="molecule type" value="Genomic_DNA"/>
</dbReference>